<evidence type="ECO:0000256" key="1">
    <source>
        <dbReference type="SAM" id="MobiDB-lite"/>
    </source>
</evidence>
<name>A0A9N7UA52_PLEPL</name>
<dbReference type="Proteomes" id="UP001153269">
    <property type="component" value="Unassembled WGS sequence"/>
</dbReference>
<organism evidence="2 3">
    <name type="scientific">Pleuronectes platessa</name>
    <name type="common">European plaice</name>
    <dbReference type="NCBI Taxonomy" id="8262"/>
    <lineage>
        <taxon>Eukaryota</taxon>
        <taxon>Metazoa</taxon>
        <taxon>Chordata</taxon>
        <taxon>Craniata</taxon>
        <taxon>Vertebrata</taxon>
        <taxon>Euteleostomi</taxon>
        <taxon>Actinopterygii</taxon>
        <taxon>Neopterygii</taxon>
        <taxon>Teleostei</taxon>
        <taxon>Neoteleostei</taxon>
        <taxon>Acanthomorphata</taxon>
        <taxon>Carangaria</taxon>
        <taxon>Pleuronectiformes</taxon>
        <taxon>Pleuronectoidei</taxon>
        <taxon>Pleuronectidae</taxon>
        <taxon>Pleuronectes</taxon>
    </lineage>
</organism>
<gene>
    <name evidence="2" type="ORF">PLEPLA_LOCUS15073</name>
</gene>
<evidence type="ECO:0000313" key="3">
    <source>
        <dbReference type="Proteomes" id="UP001153269"/>
    </source>
</evidence>
<accession>A0A9N7UA52</accession>
<sequence length="121" mass="13322">MAVSFVQVGCMLKSTSGRTVPEVLMRLCRCFTQRCEKATRVNSNWSLWPHIPSRYKDRSSPPRSFHNSTKEAGGQLSSPASPRRKPGIFSSHPNLRLGCKGVAPSSSHQGNRLSNQALPNS</sequence>
<dbReference type="AlphaFoldDB" id="A0A9N7UA52"/>
<feature type="region of interest" description="Disordered" evidence="1">
    <location>
        <begin position="48"/>
        <end position="121"/>
    </location>
</feature>
<protein>
    <submittedName>
        <fullName evidence="2">Uncharacterized protein</fullName>
    </submittedName>
</protein>
<dbReference type="EMBL" id="CADEAL010000946">
    <property type="protein sequence ID" value="CAB1427135.1"/>
    <property type="molecule type" value="Genomic_DNA"/>
</dbReference>
<evidence type="ECO:0000313" key="2">
    <source>
        <dbReference type="EMBL" id="CAB1427135.1"/>
    </source>
</evidence>
<reference evidence="2" key="1">
    <citation type="submission" date="2020-03" db="EMBL/GenBank/DDBJ databases">
        <authorList>
            <person name="Weist P."/>
        </authorList>
    </citation>
    <scope>NUCLEOTIDE SEQUENCE</scope>
</reference>
<feature type="compositionally biased region" description="Polar residues" evidence="1">
    <location>
        <begin position="104"/>
        <end position="121"/>
    </location>
</feature>
<keyword evidence="3" id="KW-1185">Reference proteome</keyword>
<proteinExistence type="predicted"/>
<comment type="caution">
    <text evidence="2">The sequence shown here is derived from an EMBL/GenBank/DDBJ whole genome shotgun (WGS) entry which is preliminary data.</text>
</comment>